<dbReference type="EMBL" id="CP000967">
    <property type="protein sequence ID" value="ACD61230.1"/>
    <property type="molecule type" value="Genomic_DNA"/>
</dbReference>
<dbReference type="PANTHER" id="PTHR43265:SF1">
    <property type="entry name" value="ESTERASE ESTD"/>
    <property type="match status" value="1"/>
</dbReference>
<dbReference type="GO" id="GO:0052689">
    <property type="term" value="F:carboxylic ester hydrolase activity"/>
    <property type="evidence" value="ECO:0007669"/>
    <property type="project" value="TreeGrafter"/>
</dbReference>
<accession>A0A0K0GQM3</accession>
<dbReference type="Proteomes" id="UP000001740">
    <property type="component" value="Chromosome"/>
</dbReference>
<gene>
    <name evidence="1" type="ordered locus">PXO_02988</name>
</gene>
<dbReference type="KEGG" id="xop:PXO_02988"/>
<evidence type="ECO:0000313" key="1">
    <source>
        <dbReference type="EMBL" id="ACD61230.1"/>
    </source>
</evidence>
<evidence type="ECO:0008006" key="3">
    <source>
        <dbReference type="Google" id="ProtNLM"/>
    </source>
</evidence>
<dbReference type="Gene3D" id="3.40.50.1820">
    <property type="entry name" value="alpha/beta hydrolase"/>
    <property type="match status" value="1"/>
</dbReference>
<sequence length="112" mass="13007">MIPAALRTIFSKQAQRYFMDWMSYEPCEALARGHVTTLIIHGTSDLQVDPDESRRLQTCRTGTKLVEINGMNHLFREVNEDIAKNKKSYLKAVPLDQYFVKTVANFVRDRTR</sequence>
<dbReference type="eggNOG" id="COG1073">
    <property type="taxonomic scope" value="Bacteria"/>
</dbReference>
<protein>
    <recommendedName>
        <fullName evidence="3">Alpha/beta hydrolase</fullName>
    </recommendedName>
</protein>
<proteinExistence type="predicted"/>
<dbReference type="PANTHER" id="PTHR43265">
    <property type="entry name" value="ESTERASE ESTD"/>
    <property type="match status" value="1"/>
</dbReference>
<dbReference type="AlphaFoldDB" id="A0A0K0GQM3"/>
<dbReference type="InterPro" id="IPR053145">
    <property type="entry name" value="AB_hydrolase_Est10"/>
</dbReference>
<dbReference type="SUPFAM" id="SSF53474">
    <property type="entry name" value="alpha/beta-Hydrolases"/>
    <property type="match status" value="1"/>
</dbReference>
<name>A0A0K0GQM3_XANOP</name>
<evidence type="ECO:0000313" key="2">
    <source>
        <dbReference type="Proteomes" id="UP000001740"/>
    </source>
</evidence>
<dbReference type="HOGENOM" id="CLU_2144886_0_0_6"/>
<reference evidence="1 2" key="1">
    <citation type="journal article" date="2008" name="BMC Genomics">
        <title>Genome sequence and rapid evolution of the rice pathogen Xanthomonas oryzae pv. oryzae PXO99A.</title>
        <authorList>
            <person name="Salzberg S.L."/>
            <person name="Sommer D.D."/>
            <person name="Schatz M.C."/>
            <person name="Phillippy A.M."/>
            <person name="Rabinowicz P.D."/>
            <person name="Tsuge S."/>
            <person name="Furutani A."/>
            <person name="Ochiai H."/>
            <person name="Delcher A.L."/>
            <person name="Kelley D."/>
            <person name="Madupu R."/>
            <person name="Puiu D."/>
            <person name="Radune D."/>
            <person name="Shumway M."/>
            <person name="Trapnell C."/>
            <person name="Aparna G."/>
            <person name="Jha G."/>
            <person name="Pandey A."/>
            <person name="Patil P.B."/>
            <person name="Ishihara H."/>
            <person name="Meyer D.F."/>
            <person name="Szurek B."/>
            <person name="Verdier V."/>
            <person name="Koebnik R."/>
            <person name="Dow J.M."/>
            <person name="Ryan R.P."/>
            <person name="Hirata H."/>
            <person name="Tsuyumu S."/>
            <person name="Won Lee S."/>
            <person name="Seo Y.S."/>
            <person name="Sriariyanum M."/>
            <person name="Ronald P.C."/>
            <person name="Sonti R.V."/>
            <person name="Van Sluys M.A."/>
            <person name="Leach J.E."/>
            <person name="White F.F."/>
            <person name="Bogdanove A.J."/>
        </authorList>
    </citation>
    <scope>NUCLEOTIDE SEQUENCE [LARGE SCALE GENOMIC DNA]</scope>
    <source>
        <strain evidence="1 2">PXO99A</strain>
    </source>
</reference>
<organism evidence="1 2">
    <name type="scientific">Xanthomonas oryzae pv. oryzae (strain PXO99A)</name>
    <dbReference type="NCBI Taxonomy" id="360094"/>
    <lineage>
        <taxon>Bacteria</taxon>
        <taxon>Pseudomonadati</taxon>
        <taxon>Pseudomonadota</taxon>
        <taxon>Gammaproteobacteria</taxon>
        <taxon>Lysobacterales</taxon>
        <taxon>Lysobacteraceae</taxon>
        <taxon>Xanthomonas</taxon>
    </lineage>
</organism>
<dbReference type="InterPro" id="IPR029058">
    <property type="entry name" value="AB_hydrolase_fold"/>
</dbReference>